<organism evidence="2 3">
    <name type="scientific">Triparma columacea</name>
    <dbReference type="NCBI Taxonomy" id="722753"/>
    <lineage>
        <taxon>Eukaryota</taxon>
        <taxon>Sar</taxon>
        <taxon>Stramenopiles</taxon>
        <taxon>Ochrophyta</taxon>
        <taxon>Bolidophyceae</taxon>
        <taxon>Parmales</taxon>
        <taxon>Triparmaceae</taxon>
        <taxon>Triparma</taxon>
    </lineage>
</organism>
<evidence type="ECO:0000313" key="3">
    <source>
        <dbReference type="Proteomes" id="UP001165065"/>
    </source>
</evidence>
<gene>
    <name evidence="2" type="ORF">TrCOL_g1814</name>
</gene>
<dbReference type="Proteomes" id="UP001165065">
    <property type="component" value="Unassembled WGS sequence"/>
</dbReference>
<accession>A0A9W7GQK3</accession>
<evidence type="ECO:0000313" key="2">
    <source>
        <dbReference type="EMBL" id="GMI48923.1"/>
    </source>
</evidence>
<feature type="signal peptide" evidence="1">
    <location>
        <begin position="1"/>
        <end position="18"/>
    </location>
</feature>
<sequence>MRNCVCLLSTFLLWQTQASGVIDACSQPSSNPVLNGIDLVSVFESASKGNATIPVTGSKKFSFVDQEGFEWWFENQQNLDAYSSSPDSFPLGAGGYCALAVSGNDPACDYEVCTGPACIDSADTHAVYDGKLYFFLGSGAKKLFEQDLEENLKNVDAVIDEVEKRNEVECLNTEIFRCN</sequence>
<reference evidence="3" key="1">
    <citation type="journal article" date="2023" name="Commun. Biol.">
        <title>Genome analysis of Parmales, the sister group of diatoms, reveals the evolutionary specialization of diatoms from phago-mixotrophs to photoautotrophs.</title>
        <authorList>
            <person name="Ban H."/>
            <person name="Sato S."/>
            <person name="Yoshikawa S."/>
            <person name="Yamada K."/>
            <person name="Nakamura Y."/>
            <person name="Ichinomiya M."/>
            <person name="Sato N."/>
            <person name="Blanc-Mathieu R."/>
            <person name="Endo H."/>
            <person name="Kuwata A."/>
            <person name="Ogata H."/>
        </authorList>
    </citation>
    <scope>NUCLEOTIDE SEQUENCE [LARGE SCALE GENOMIC DNA]</scope>
</reference>
<keyword evidence="3" id="KW-1185">Reference proteome</keyword>
<evidence type="ECO:0000256" key="1">
    <source>
        <dbReference type="SAM" id="SignalP"/>
    </source>
</evidence>
<feature type="chain" id="PRO_5040837754" evidence="1">
    <location>
        <begin position="19"/>
        <end position="179"/>
    </location>
</feature>
<dbReference type="EMBL" id="BRYA01000443">
    <property type="protein sequence ID" value="GMI48923.1"/>
    <property type="molecule type" value="Genomic_DNA"/>
</dbReference>
<dbReference type="AlphaFoldDB" id="A0A9W7GQK3"/>
<dbReference type="OrthoDB" id="199523at2759"/>
<name>A0A9W7GQK3_9STRA</name>
<protein>
    <submittedName>
        <fullName evidence="2">Uncharacterized protein</fullName>
    </submittedName>
</protein>
<proteinExistence type="predicted"/>
<comment type="caution">
    <text evidence="2">The sequence shown here is derived from an EMBL/GenBank/DDBJ whole genome shotgun (WGS) entry which is preliminary data.</text>
</comment>
<keyword evidence="1" id="KW-0732">Signal</keyword>